<evidence type="ECO:0000256" key="5">
    <source>
        <dbReference type="SAM" id="Phobius"/>
    </source>
</evidence>
<name>A0A5P2HH25_9BURK</name>
<dbReference type="Pfam" id="PF12729">
    <property type="entry name" value="4HB_MCP_1"/>
    <property type="match status" value="1"/>
</dbReference>
<keyword evidence="5" id="KW-1133">Transmembrane helix</keyword>
<dbReference type="GO" id="GO:0007165">
    <property type="term" value="P:signal transduction"/>
    <property type="evidence" value="ECO:0007669"/>
    <property type="project" value="UniProtKB-KW"/>
</dbReference>
<comment type="subcellular location">
    <subcellularLocation>
        <location evidence="1">Membrane</location>
    </subcellularLocation>
</comment>
<proteinExistence type="inferred from homology"/>
<reference evidence="7 8" key="1">
    <citation type="submission" date="2019-09" db="EMBL/GenBank/DDBJ databases">
        <title>FDA dAtabase for Regulatory Grade micrObial Sequences (FDA-ARGOS): Supporting development and validation of Infectious Disease Dx tests.</title>
        <authorList>
            <person name="Sciortino C."/>
            <person name="Tallon L."/>
            <person name="Sadzewicz L."/>
            <person name="Vavikolanu K."/>
            <person name="Mehta A."/>
            <person name="Aluvathingal J."/>
            <person name="Nadendla S."/>
            <person name="Nandy P."/>
            <person name="Geyer C."/>
            <person name="Yan Y."/>
            <person name="Sichtig H."/>
        </authorList>
    </citation>
    <scope>NUCLEOTIDE SEQUENCE [LARGE SCALE GENOMIC DNA]</scope>
    <source>
        <strain evidence="7 8">FDAARGOS_664</strain>
    </source>
</reference>
<feature type="domain" description="Methyl-accepting transducer" evidence="6">
    <location>
        <begin position="277"/>
        <end position="506"/>
    </location>
</feature>
<accession>A0A5P2HH25</accession>
<dbReference type="RefSeq" id="WP_150377262.1">
    <property type="nucleotide sequence ID" value="NZ_CP044067.1"/>
</dbReference>
<keyword evidence="5" id="KW-0472">Membrane</keyword>
<dbReference type="GO" id="GO:0004888">
    <property type="term" value="F:transmembrane signaling receptor activity"/>
    <property type="evidence" value="ECO:0007669"/>
    <property type="project" value="InterPro"/>
</dbReference>
<dbReference type="InterPro" id="IPR004090">
    <property type="entry name" value="Chemotax_Me-accpt_rcpt"/>
</dbReference>
<gene>
    <name evidence="7" type="ORF">FOB72_19115</name>
</gene>
<dbReference type="InterPro" id="IPR024478">
    <property type="entry name" value="HlyB_4HB_MCP"/>
</dbReference>
<dbReference type="PROSITE" id="PS50111">
    <property type="entry name" value="CHEMOTAXIS_TRANSDUC_2"/>
    <property type="match status" value="1"/>
</dbReference>
<dbReference type="PANTHER" id="PTHR43531:SF14">
    <property type="entry name" value="METHYL-ACCEPTING CHEMOTAXIS PROTEIN I-RELATED"/>
    <property type="match status" value="1"/>
</dbReference>
<evidence type="ECO:0000259" key="6">
    <source>
        <dbReference type="PROSITE" id="PS50111"/>
    </source>
</evidence>
<dbReference type="PRINTS" id="PR00260">
    <property type="entry name" value="CHEMTRNSDUCR"/>
</dbReference>
<evidence type="ECO:0000256" key="3">
    <source>
        <dbReference type="ARBA" id="ARBA00029447"/>
    </source>
</evidence>
<dbReference type="EMBL" id="CP044067">
    <property type="protein sequence ID" value="QET06545.1"/>
    <property type="molecule type" value="Genomic_DNA"/>
</dbReference>
<dbReference type="InterPro" id="IPR004089">
    <property type="entry name" value="MCPsignal_dom"/>
</dbReference>
<dbReference type="SMART" id="SM00283">
    <property type="entry name" value="MA"/>
    <property type="match status" value="1"/>
</dbReference>
<dbReference type="Proteomes" id="UP000322822">
    <property type="component" value="Chromosome 2"/>
</dbReference>
<dbReference type="AlphaFoldDB" id="A0A5P2HH25"/>
<organism evidence="7 8">
    <name type="scientific">Cupriavidus pauculus</name>
    <dbReference type="NCBI Taxonomy" id="82633"/>
    <lineage>
        <taxon>Bacteria</taxon>
        <taxon>Pseudomonadati</taxon>
        <taxon>Pseudomonadota</taxon>
        <taxon>Betaproteobacteria</taxon>
        <taxon>Burkholderiales</taxon>
        <taxon>Burkholderiaceae</taxon>
        <taxon>Cupriavidus</taxon>
    </lineage>
</organism>
<dbReference type="OrthoDB" id="5441488at2"/>
<dbReference type="FunFam" id="1.10.287.950:FF:000001">
    <property type="entry name" value="Methyl-accepting chemotaxis sensory transducer"/>
    <property type="match status" value="1"/>
</dbReference>
<dbReference type="SUPFAM" id="SSF58104">
    <property type="entry name" value="Methyl-accepting chemotaxis protein (MCP) signaling domain"/>
    <property type="match status" value="1"/>
</dbReference>
<dbReference type="Pfam" id="PF00015">
    <property type="entry name" value="MCPsignal"/>
    <property type="match status" value="1"/>
</dbReference>
<evidence type="ECO:0000313" key="8">
    <source>
        <dbReference type="Proteomes" id="UP000322822"/>
    </source>
</evidence>
<dbReference type="PANTHER" id="PTHR43531">
    <property type="entry name" value="PROTEIN ICFG"/>
    <property type="match status" value="1"/>
</dbReference>
<dbReference type="InterPro" id="IPR047347">
    <property type="entry name" value="YvaQ-like_sensor"/>
</dbReference>
<keyword evidence="4" id="KW-0807">Transducer</keyword>
<keyword evidence="5" id="KW-0812">Transmembrane</keyword>
<evidence type="ECO:0000256" key="2">
    <source>
        <dbReference type="ARBA" id="ARBA00022481"/>
    </source>
</evidence>
<dbReference type="GO" id="GO:0005886">
    <property type="term" value="C:plasma membrane"/>
    <property type="evidence" value="ECO:0007669"/>
    <property type="project" value="TreeGrafter"/>
</dbReference>
<evidence type="ECO:0000256" key="1">
    <source>
        <dbReference type="ARBA" id="ARBA00004370"/>
    </source>
</evidence>
<feature type="transmembrane region" description="Helical" evidence="5">
    <location>
        <begin position="14"/>
        <end position="34"/>
    </location>
</feature>
<dbReference type="Gene3D" id="1.10.287.950">
    <property type="entry name" value="Methyl-accepting chemotaxis protein"/>
    <property type="match status" value="1"/>
</dbReference>
<protein>
    <submittedName>
        <fullName evidence="7">Methyl-accepting chemotaxis protein</fullName>
    </submittedName>
</protein>
<evidence type="ECO:0000313" key="7">
    <source>
        <dbReference type="EMBL" id="QET06545.1"/>
    </source>
</evidence>
<dbReference type="InterPro" id="IPR051310">
    <property type="entry name" value="MCP_chemotaxis"/>
</dbReference>
<comment type="similarity">
    <text evidence="3">Belongs to the methyl-accepting chemotaxis (MCP) protein family.</text>
</comment>
<keyword evidence="2" id="KW-0488">Methylation</keyword>
<sequence>MFSKSWTVRGKLRASYGALVAIVLIVSALSIYALGDANRRFAGFIDGINGRALLAHDIRTAVDRRAIAARNLVLVTTDADRKLEYAEVQRAHEEVTHKLETLQSRIASAPDASDTARRLVADIARVESRYGPVALDIVRLAMSGERDQAVTKINVECRPLLAALVQATDAYQQYTAGRAEQSVSDAEARAVTLRNTVLGISLLALAAAIGFGLLITRGLLRALGAEPSVLSAATQRVASGDLSPIDGADAAYAGSVLASMGVMQNGLVHLIGKVRHASDAIASGSAEIASGTDDLSSRTTQQAASLEETAASMEELTTTVRQTAEHATRANDLASDASDVARRGGGHVGNVVRTMHDINESSARIEDIVGIIEGIAFQTNILALNAAVEAARAGEQGRGFAVVAGEVRTLAQRSSTAAKEIKTLIHASLDKIRNGSGVAEEAGKTMSEVMHAVERVTQIIAEITSAAGEQSRGIGQINQAIVQMDEVTQRNAALVEQAAAASRSLEDQGRELDRAVAYFRAA</sequence>
<dbReference type="CDD" id="cd11386">
    <property type="entry name" value="MCP_signal"/>
    <property type="match status" value="1"/>
</dbReference>
<dbReference type="CDD" id="cd19411">
    <property type="entry name" value="MCP2201-like_sensor"/>
    <property type="match status" value="1"/>
</dbReference>
<feature type="transmembrane region" description="Helical" evidence="5">
    <location>
        <begin position="197"/>
        <end position="220"/>
    </location>
</feature>
<dbReference type="GO" id="GO:0006935">
    <property type="term" value="P:chemotaxis"/>
    <property type="evidence" value="ECO:0007669"/>
    <property type="project" value="InterPro"/>
</dbReference>
<evidence type="ECO:0000256" key="4">
    <source>
        <dbReference type="PROSITE-ProRule" id="PRU00284"/>
    </source>
</evidence>